<protein>
    <submittedName>
        <fullName evidence="3">Uncharacterized conserved protein (Some members contain a von Willebrand factor type A (VWA) domain)</fullName>
    </submittedName>
</protein>
<dbReference type="RefSeq" id="WP_082887103.1">
    <property type="nucleotide sequence ID" value="NZ_FKBS01000012.1"/>
</dbReference>
<proteinExistence type="predicted"/>
<accession>A0A157M7M8</accession>
<dbReference type="Gene3D" id="3.40.50.410">
    <property type="entry name" value="von Willebrand factor, type A domain"/>
    <property type="match status" value="1"/>
</dbReference>
<name>A0A157M7M8_9BORD</name>
<dbReference type="PANTHER" id="PTHR33608">
    <property type="entry name" value="BLL2464 PROTEIN"/>
    <property type="match status" value="1"/>
</dbReference>
<feature type="domain" description="DUF58" evidence="2">
    <location>
        <begin position="62"/>
        <end position="286"/>
    </location>
</feature>
<dbReference type="InterPro" id="IPR002881">
    <property type="entry name" value="DUF58"/>
</dbReference>
<dbReference type="Proteomes" id="UP000077037">
    <property type="component" value="Unassembled WGS sequence"/>
</dbReference>
<reference evidence="3 4" key="1">
    <citation type="submission" date="2016-03" db="EMBL/GenBank/DDBJ databases">
        <authorList>
            <consortium name="Pathogen Informatics"/>
        </authorList>
    </citation>
    <scope>NUCLEOTIDE SEQUENCE [LARGE SCALE GENOMIC DNA]</scope>
    <source>
        <strain evidence="3 4">NCTC13364</strain>
    </source>
</reference>
<dbReference type="SUPFAM" id="SSF53300">
    <property type="entry name" value="vWA-like"/>
    <property type="match status" value="1"/>
</dbReference>
<feature type="compositionally biased region" description="Low complexity" evidence="1">
    <location>
        <begin position="10"/>
        <end position="21"/>
    </location>
</feature>
<evidence type="ECO:0000313" key="4">
    <source>
        <dbReference type="Proteomes" id="UP000077037"/>
    </source>
</evidence>
<gene>
    <name evidence="3" type="ORF">SAMEA1982600_01051</name>
</gene>
<dbReference type="EMBL" id="FKBS01000012">
    <property type="protein sequence ID" value="SAI04756.1"/>
    <property type="molecule type" value="Genomic_DNA"/>
</dbReference>
<sequence length="359" mass="39075">MFGWRRNKRAAPAPQAPAGSASAADADALLQRLEWTVVRRLDGLLQGDYRTLLRGFGLDVADLREYRPGDDVRHIDWNATARLPSPHVREFQEDREVAAWFLLDLSGSVDFGSGAVRKRAMLDDFTAVMARLLVKHGNRIGAVLYGGAGQPPSVVPARAGRRHLLHLLSRMRATRAAASKDKREAHAEGGTRLADLLAHAQAAATRRGVVFVVSDFISEPGWEAPLGMLSRRHEVVAVRLVDPLELSLPDLGLVVLQDAESGEQMFVDTHDAGFRRRFEAAAESREAGLRQAFARAGVDCLVLPTDARLDLALLRFARERSRARRRGAAAPGAGVPDRAPIAAVAGGQAWARPAEGRRP</sequence>
<dbReference type="AlphaFoldDB" id="A0A157M7M8"/>
<evidence type="ECO:0000313" key="3">
    <source>
        <dbReference type="EMBL" id="SAI04756.1"/>
    </source>
</evidence>
<evidence type="ECO:0000256" key="1">
    <source>
        <dbReference type="SAM" id="MobiDB-lite"/>
    </source>
</evidence>
<dbReference type="PANTHER" id="PTHR33608:SF6">
    <property type="entry name" value="BLL2464 PROTEIN"/>
    <property type="match status" value="1"/>
</dbReference>
<dbReference type="InterPro" id="IPR036465">
    <property type="entry name" value="vWFA_dom_sf"/>
</dbReference>
<evidence type="ECO:0000259" key="2">
    <source>
        <dbReference type="Pfam" id="PF01882"/>
    </source>
</evidence>
<feature type="region of interest" description="Disordered" evidence="1">
    <location>
        <begin position="1"/>
        <end position="21"/>
    </location>
</feature>
<organism evidence="3 4">
    <name type="scientific">Bordetella ansorpii</name>
    <dbReference type="NCBI Taxonomy" id="288768"/>
    <lineage>
        <taxon>Bacteria</taxon>
        <taxon>Pseudomonadati</taxon>
        <taxon>Pseudomonadota</taxon>
        <taxon>Betaproteobacteria</taxon>
        <taxon>Burkholderiales</taxon>
        <taxon>Alcaligenaceae</taxon>
        <taxon>Bordetella</taxon>
    </lineage>
</organism>
<dbReference type="OrthoDB" id="9776116at2"/>
<dbReference type="Pfam" id="PF01882">
    <property type="entry name" value="DUF58"/>
    <property type="match status" value="1"/>
</dbReference>